<dbReference type="NCBIfam" id="TIGR01444">
    <property type="entry name" value="fkbM_fam"/>
    <property type="match status" value="1"/>
</dbReference>
<dbReference type="EMBL" id="BJNF01000077">
    <property type="protein sequence ID" value="GEC16793.1"/>
    <property type="molecule type" value="Genomic_DNA"/>
</dbReference>
<dbReference type="PANTHER" id="PTHR34203:SF15">
    <property type="entry name" value="SLL1173 PROTEIN"/>
    <property type="match status" value="1"/>
</dbReference>
<dbReference type="InterPro" id="IPR006342">
    <property type="entry name" value="FkbM_mtfrase"/>
</dbReference>
<gene>
    <name evidence="2" type="ORF">NWI01_26850</name>
</gene>
<dbReference type="InterPro" id="IPR029063">
    <property type="entry name" value="SAM-dependent_MTases_sf"/>
</dbReference>
<dbReference type="AlphaFoldDB" id="A0A4Y3WD01"/>
<dbReference type="Gene3D" id="3.40.50.150">
    <property type="entry name" value="Vaccinia Virus protein VP39"/>
    <property type="match status" value="1"/>
</dbReference>
<dbReference type="Pfam" id="PF05050">
    <property type="entry name" value="Methyltransf_21"/>
    <property type="match status" value="1"/>
</dbReference>
<dbReference type="PANTHER" id="PTHR34203">
    <property type="entry name" value="METHYLTRANSFERASE, FKBM FAMILY PROTEIN"/>
    <property type="match status" value="1"/>
</dbReference>
<dbReference type="SUPFAM" id="SSF53335">
    <property type="entry name" value="S-adenosyl-L-methionine-dependent methyltransferases"/>
    <property type="match status" value="1"/>
</dbReference>
<dbReference type="InterPro" id="IPR052514">
    <property type="entry name" value="SAM-dependent_MTase"/>
</dbReference>
<protein>
    <recommendedName>
        <fullName evidence="1">Methyltransferase FkbM domain-containing protein</fullName>
    </recommendedName>
</protein>
<evidence type="ECO:0000313" key="2">
    <source>
        <dbReference type="EMBL" id="GEC16793.1"/>
    </source>
</evidence>
<proteinExistence type="predicted"/>
<dbReference type="Proteomes" id="UP000318825">
    <property type="component" value="Unassembled WGS sequence"/>
</dbReference>
<reference evidence="2 3" key="1">
    <citation type="submission" date="2019-06" db="EMBL/GenBank/DDBJ databases">
        <title>Whole genome shotgun sequence of Nitrobacter winogradskyi NBRC 14297.</title>
        <authorList>
            <person name="Hosoyama A."/>
            <person name="Uohara A."/>
            <person name="Ohji S."/>
            <person name="Ichikawa N."/>
        </authorList>
    </citation>
    <scope>NUCLEOTIDE SEQUENCE [LARGE SCALE GENOMIC DNA]</scope>
    <source>
        <strain evidence="2 3">NBRC 14297</strain>
    </source>
</reference>
<evidence type="ECO:0000313" key="3">
    <source>
        <dbReference type="Proteomes" id="UP000318825"/>
    </source>
</evidence>
<evidence type="ECO:0000259" key="1">
    <source>
        <dbReference type="Pfam" id="PF05050"/>
    </source>
</evidence>
<organism evidence="2 3">
    <name type="scientific">Nitrobacter winogradskyi</name>
    <name type="common">Nitrobacter agilis</name>
    <dbReference type="NCBI Taxonomy" id="913"/>
    <lineage>
        <taxon>Bacteria</taxon>
        <taxon>Pseudomonadati</taxon>
        <taxon>Pseudomonadota</taxon>
        <taxon>Alphaproteobacteria</taxon>
        <taxon>Hyphomicrobiales</taxon>
        <taxon>Nitrobacteraceae</taxon>
        <taxon>Nitrobacter</taxon>
    </lineage>
</organism>
<sequence length="258" mass="29252">MAPTQFSTYYSALRFLVRCLRYRYRTEKLQIRTMMRLDLRGATVLDIGANKGIYCFWMSRAVGKLGRVIAFEPQPEMNVAISQLKSIFKWCNMTVLNVALSSVDGVASLARQKVGDGSASLQTSRRNLTDEILMVVTTKLDTINMDFSNLKFIKCDVEGHEHDVFCGAEQTIRRYRPVVQFEATPEEAQGVFDFFIGLGYSGVMIIGDRYLNYSSRKAHYKFGVGGHRDFLFFPPEAIGTTIGPNIYNQFPEEASRRG</sequence>
<comment type="caution">
    <text evidence="2">The sequence shown here is derived from an EMBL/GenBank/DDBJ whole genome shotgun (WGS) entry which is preliminary data.</text>
</comment>
<name>A0A4Y3WD01_NITWI</name>
<feature type="domain" description="Methyltransferase FkbM" evidence="1">
    <location>
        <begin position="46"/>
        <end position="199"/>
    </location>
</feature>
<accession>A0A4Y3WD01</accession>